<sequence length="119" mass="13399">MRATSFLLKGPGRAPAKEPVPFVEILPLRLKDTVSGKSNRQAENICLQELGLLLSCLKKHDFNQTSCDKEINAFKNCHKTVMAGKKIIYEQEKRGELKTGTKDLSSKQINKILKQYPLV</sequence>
<dbReference type="PANTHER" id="PTHR31278">
    <property type="entry name" value="CHCHD1"/>
    <property type="match status" value="1"/>
</dbReference>
<dbReference type="PANTHER" id="PTHR31278:SF2">
    <property type="entry name" value="SMALL RIBOSOMAL SUBUNIT PROTEIN MS37"/>
    <property type="match status" value="1"/>
</dbReference>
<dbReference type="GO" id="GO:0005654">
    <property type="term" value="C:nucleoplasm"/>
    <property type="evidence" value="ECO:0007669"/>
    <property type="project" value="TreeGrafter"/>
</dbReference>
<evidence type="ECO:0000313" key="1">
    <source>
        <dbReference type="EMBL" id="KAK7862832.1"/>
    </source>
</evidence>
<proteinExistence type="predicted"/>
<comment type="caution">
    <text evidence="1">The sequence shown here is derived from an EMBL/GenBank/DDBJ whole genome shotgun (WGS) entry which is preliminary data.</text>
</comment>
<evidence type="ECO:0000313" key="2">
    <source>
        <dbReference type="Proteomes" id="UP001378592"/>
    </source>
</evidence>
<keyword evidence="2" id="KW-1185">Reference proteome</keyword>
<dbReference type="InterPro" id="IPR009069">
    <property type="entry name" value="Cys_alpha_HP_mot_SF"/>
</dbReference>
<dbReference type="GO" id="GO:0003723">
    <property type="term" value="F:RNA binding"/>
    <property type="evidence" value="ECO:0007669"/>
    <property type="project" value="TreeGrafter"/>
</dbReference>
<name>A0AAN9VKD5_9ORTH</name>
<dbReference type="GO" id="GO:0032543">
    <property type="term" value="P:mitochondrial translation"/>
    <property type="evidence" value="ECO:0007669"/>
    <property type="project" value="InterPro"/>
</dbReference>
<organism evidence="1 2">
    <name type="scientific">Gryllus longicercus</name>
    <dbReference type="NCBI Taxonomy" id="2509291"/>
    <lineage>
        <taxon>Eukaryota</taxon>
        <taxon>Metazoa</taxon>
        <taxon>Ecdysozoa</taxon>
        <taxon>Arthropoda</taxon>
        <taxon>Hexapoda</taxon>
        <taxon>Insecta</taxon>
        <taxon>Pterygota</taxon>
        <taxon>Neoptera</taxon>
        <taxon>Polyneoptera</taxon>
        <taxon>Orthoptera</taxon>
        <taxon>Ensifera</taxon>
        <taxon>Gryllidea</taxon>
        <taxon>Grylloidea</taxon>
        <taxon>Gryllidae</taxon>
        <taxon>Gryllinae</taxon>
        <taxon>Gryllus</taxon>
    </lineage>
</organism>
<dbReference type="EMBL" id="JAZDUA010000255">
    <property type="protein sequence ID" value="KAK7862832.1"/>
    <property type="molecule type" value="Genomic_DNA"/>
</dbReference>
<dbReference type="InterPro" id="IPR033620">
    <property type="entry name" value="Ribosomal_mS37_met"/>
</dbReference>
<gene>
    <name evidence="1" type="ORF">R5R35_000850</name>
</gene>
<dbReference type="Proteomes" id="UP001378592">
    <property type="component" value="Unassembled WGS sequence"/>
</dbReference>
<dbReference type="SUPFAM" id="SSF47072">
    <property type="entry name" value="Cysteine alpha-hairpin motif"/>
    <property type="match status" value="1"/>
</dbReference>
<dbReference type="AlphaFoldDB" id="A0AAN9VKD5"/>
<accession>A0AAN9VKD5</accession>
<evidence type="ECO:0008006" key="3">
    <source>
        <dbReference type="Google" id="ProtNLM"/>
    </source>
</evidence>
<reference evidence="1 2" key="1">
    <citation type="submission" date="2024-03" db="EMBL/GenBank/DDBJ databases">
        <title>The genome assembly and annotation of the cricket Gryllus longicercus Weissman &amp; Gray.</title>
        <authorList>
            <person name="Szrajer S."/>
            <person name="Gray D."/>
            <person name="Ylla G."/>
        </authorList>
    </citation>
    <scope>NUCLEOTIDE SEQUENCE [LARGE SCALE GENOMIC DNA]</scope>
    <source>
        <strain evidence="1">DAG 2021-001</strain>
        <tissue evidence="1">Whole body minus gut</tissue>
    </source>
</reference>
<protein>
    <recommendedName>
        <fullName evidence="3">Coiled-coil-helix-coiled-coil-helix domain-containing protein 1</fullName>
    </recommendedName>
</protein>
<dbReference type="GO" id="GO:0005761">
    <property type="term" value="C:mitochondrial ribosome"/>
    <property type="evidence" value="ECO:0007669"/>
    <property type="project" value="InterPro"/>
</dbReference>